<dbReference type="Pfam" id="PF00440">
    <property type="entry name" value="TetR_N"/>
    <property type="match status" value="1"/>
</dbReference>
<keyword evidence="5" id="KW-1185">Reference proteome</keyword>
<dbReference type="Gene3D" id="1.10.357.10">
    <property type="entry name" value="Tetracycline Repressor, domain 2"/>
    <property type="match status" value="1"/>
</dbReference>
<dbReference type="GO" id="GO:0003677">
    <property type="term" value="F:DNA binding"/>
    <property type="evidence" value="ECO:0007669"/>
    <property type="project" value="UniProtKB-UniRule"/>
</dbReference>
<gene>
    <name evidence="4" type="ORF">CL176_06555</name>
</gene>
<dbReference type="AlphaFoldDB" id="A0A347WKS9"/>
<feature type="domain" description="HTH tetR-type" evidence="3">
    <location>
        <begin position="12"/>
        <end position="72"/>
    </location>
</feature>
<feature type="DNA-binding region" description="H-T-H motif" evidence="2">
    <location>
        <begin position="35"/>
        <end position="54"/>
    </location>
</feature>
<accession>A0A347WKS9</accession>
<name>A0A347WKS9_9LACT</name>
<evidence type="ECO:0000313" key="4">
    <source>
        <dbReference type="EMBL" id="AXY25686.1"/>
    </source>
</evidence>
<dbReference type="SUPFAM" id="SSF46689">
    <property type="entry name" value="Homeodomain-like"/>
    <property type="match status" value="1"/>
</dbReference>
<dbReference type="InterPro" id="IPR009057">
    <property type="entry name" value="Homeodomain-like_sf"/>
</dbReference>
<dbReference type="PROSITE" id="PS50977">
    <property type="entry name" value="HTH_TETR_2"/>
    <property type="match status" value="1"/>
</dbReference>
<organism evidence="4 5">
    <name type="scientific">Suicoccus acidiformans</name>
    <dbReference type="NCBI Taxonomy" id="2036206"/>
    <lineage>
        <taxon>Bacteria</taxon>
        <taxon>Bacillati</taxon>
        <taxon>Bacillota</taxon>
        <taxon>Bacilli</taxon>
        <taxon>Lactobacillales</taxon>
        <taxon>Aerococcaceae</taxon>
        <taxon>Suicoccus</taxon>
    </lineage>
</organism>
<dbReference type="EMBL" id="CP023434">
    <property type="protein sequence ID" value="AXY25686.1"/>
    <property type="molecule type" value="Genomic_DNA"/>
</dbReference>
<dbReference type="OrthoDB" id="9810250at2"/>
<sequence length="187" mass="22271">MTDIVSRKVISLKTKRLILLALEELLDKFRFDEITVIQLANQAAISRATFYRHFTDKYEVANWYYRLKAEAVFQDERNKTPYDIFYGLSKFMGEDDKNFMQVMMNQKDDQNSFFNFVSNTFYDFWKQKYESKMARELTTQEAFDLAVWSLGGAEVWKHKLNNEVIDPQEMGELFDKSMPLWLVNVSE</sequence>
<dbReference type="InterPro" id="IPR001647">
    <property type="entry name" value="HTH_TetR"/>
</dbReference>
<keyword evidence="1 2" id="KW-0238">DNA-binding</keyword>
<proteinExistence type="predicted"/>
<reference evidence="4 5" key="1">
    <citation type="submission" date="2017-09" db="EMBL/GenBank/DDBJ databases">
        <title>Complete genome sequence of Oxytococcus suis strain ZY16052.</title>
        <authorList>
            <person name="Li F."/>
        </authorList>
    </citation>
    <scope>NUCLEOTIDE SEQUENCE [LARGE SCALE GENOMIC DNA]</scope>
    <source>
        <strain evidence="4 5">ZY16052</strain>
    </source>
</reference>
<dbReference type="KEGG" id="abae:CL176_06555"/>
<protein>
    <recommendedName>
        <fullName evidence="3">HTH tetR-type domain-containing protein</fullName>
    </recommendedName>
</protein>
<dbReference type="Proteomes" id="UP000263232">
    <property type="component" value="Chromosome"/>
</dbReference>
<evidence type="ECO:0000259" key="3">
    <source>
        <dbReference type="PROSITE" id="PS50977"/>
    </source>
</evidence>
<evidence type="ECO:0000256" key="2">
    <source>
        <dbReference type="PROSITE-ProRule" id="PRU00335"/>
    </source>
</evidence>
<evidence type="ECO:0000313" key="5">
    <source>
        <dbReference type="Proteomes" id="UP000263232"/>
    </source>
</evidence>
<evidence type="ECO:0000256" key="1">
    <source>
        <dbReference type="ARBA" id="ARBA00023125"/>
    </source>
</evidence>